<sequence length="165" mass="17741">MPKFLNHYTHCGRIWSDLWDSKCNDRCPVCRAEIEPHASDKVDDTEAAAVDVTKVLLSAADEAETALAVVQLCDDLTPQARSCANGARRQLQDAIALAKPGSVFAEAVTEARKAEHDELVSALKSCILVLAGIDMTKSSLVRALENGRDILEKVGGSVEDHTPSA</sequence>
<protein>
    <submittedName>
        <fullName evidence="1">Uncharacterized protein</fullName>
    </submittedName>
</protein>
<reference evidence="1 2" key="1">
    <citation type="submission" date="2019-04" db="EMBL/GenBank/DDBJ databases">
        <title>Geobacter ruber sp. nov., ferric-reducing bacteria isolated from paddy soil.</title>
        <authorList>
            <person name="Xu Z."/>
            <person name="Masuda Y."/>
            <person name="Itoh H."/>
            <person name="Senoo K."/>
        </authorList>
    </citation>
    <scope>NUCLEOTIDE SEQUENCE [LARGE SCALE GENOMIC DNA]</scope>
    <source>
        <strain evidence="1 2">Red88</strain>
    </source>
</reference>
<evidence type="ECO:0000313" key="1">
    <source>
        <dbReference type="EMBL" id="KAA0888745.1"/>
    </source>
</evidence>
<comment type="caution">
    <text evidence="1">The sequence shown here is derived from an EMBL/GenBank/DDBJ whole genome shotgun (WGS) entry which is preliminary data.</text>
</comment>
<dbReference type="AlphaFoldDB" id="A0A5A9X8M2"/>
<dbReference type="Proteomes" id="UP000324298">
    <property type="component" value="Unassembled WGS sequence"/>
</dbReference>
<name>A0A5A9X8M2_9BACT</name>
<dbReference type="OrthoDB" id="5796257at2"/>
<gene>
    <name evidence="1" type="ORF">ET418_15305</name>
</gene>
<accession>A0A5A9X8M2</accession>
<organism evidence="1 2">
    <name type="scientific">Oryzomonas rubra</name>
    <dbReference type="NCBI Taxonomy" id="2509454"/>
    <lineage>
        <taxon>Bacteria</taxon>
        <taxon>Pseudomonadati</taxon>
        <taxon>Thermodesulfobacteriota</taxon>
        <taxon>Desulfuromonadia</taxon>
        <taxon>Geobacterales</taxon>
        <taxon>Geobacteraceae</taxon>
        <taxon>Oryzomonas</taxon>
    </lineage>
</organism>
<dbReference type="EMBL" id="SRSD01000010">
    <property type="protein sequence ID" value="KAA0888745.1"/>
    <property type="molecule type" value="Genomic_DNA"/>
</dbReference>
<proteinExistence type="predicted"/>
<keyword evidence="2" id="KW-1185">Reference proteome</keyword>
<dbReference type="RefSeq" id="WP_149309049.1">
    <property type="nucleotide sequence ID" value="NZ_SRSD01000010.1"/>
</dbReference>
<evidence type="ECO:0000313" key="2">
    <source>
        <dbReference type="Proteomes" id="UP000324298"/>
    </source>
</evidence>